<sequence>MWRDEIRRCALAPLPVILISAGSLGLMAVPEESYQSGYDFTVSSPRRSGFSVSADSKRWSLGALRCRPLGQGPALTEPLCSSLHVGTWMYVCIFTCAKHEGGRTSSQSQLKNMIPLPTSTAVVHSISSFNHHHNLPIR</sequence>
<dbReference type="Proteomes" id="UP001153269">
    <property type="component" value="Unassembled WGS sequence"/>
</dbReference>
<comment type="caution">
    <text evidence="1">The sequence shown here is derived from an EMBL/GenBank/DDBJ whole genome shotgun (WGS) entry which is preliminary data.</text>
</comment>
<gene>
    <name evidence="1" type="ORF">PLEPLA_LOCUS39460</name>
</gene>
<organism evidence="1 2">
    <name type="scientific">Pleuronectes platessa</name>
    <name type="common">European plaice</name>
    <dbReference type="NCBI Taxonomy" id="8262"/>
    <lineage>
        <taxon>Eukaryota</taxon>
        <taxon>Metazoa</taxon>
        <taxon>Chordata</taxon>
        <taxon>Craniata</taxon>
        <taxon>Vertebrata</taxon>
        <taxon>Euteleostomi</taxon>
        <taxon>Actinopterygii</taxon>
        <taxon>Neopterygii</taxon>
        <taxon>Teleostei</taxon>
        <taxon>Neoteleostei</taxon>
        <taxon>Acanthomorphata</taxon>
        <taxon>Carangaria</taxon>
        <taxon>Pleuronectiformes</taxon>
        <taxon>Pleuronectoidei</taxon>
        <taxon>Pleuronectidae</taxon>
        <taxon>Pleuronectes</taxon>
    </lineage>
</organism>
<reference evidence="1" key="1">
    <citation type="submission" date="2020-03" db="EMBL/GenBank/DDBJ databases">
        <authorList>
            <person name="Weist P."/>
        </authorList>
    </citation>
    <scope>NUCLEOTIDE SEQUENCE</scope>
</reference>
<evidence type="ECO:0000313" key="2">
    <source>
        <dbReference type="Proteomes" id="UP001153269"/>
    </source>
</evidence>
<evidence type="ECO:0000313" key="1">
    <source>
        <dbReference type="EMBL" id="CAB1451734.1"/>
    </source>
</evidence>
<name>A0A9N7VLI1_PLEPL</name>
<accession>A0A9N7VLI1</accession>
<keyword evidence="2" id="KW-1185">Reference proteome</keyword>
<proteinExistence type="predicted"/>
<dbReference type="EMBL" id="CADEAL010004100">
    <property type="protein sequence ID" value="CAB1451734.1"/>
    <property type="molecule type" value="Genomic_DNA"/>
</dbReference>
<dbReference type="AlphaFoldDB" id="A0A9N7VLI1"/>
<protein>
    <submittedName>
        <fullName evidence="1">Uncharacterized protein</fullName>
    </submittedName>
</protein>